<keyword evidence="1" id="KW-0812">Transmembrane</keyword>
<keyword evidence="1" id="KW-0472">Membrane</keyword>
<organism evidence="3 4">
    <name type="scientific">Enhygromyxa salina</name>
    <dbReference type="NCBI Taxonomy" id="215803"/>
    <lineage>
        <taxon>Bacteria</taxon>
        <taxon>Pseudomonadati</taxon>
        <taxon>Myxococcota</taxon>
        <taxon>Polyangia</taxon>
        <taxon>Nannocystales</taxon>
        <taxon>Nannocystaceae</taxon>
        <taxon>Enhygromyxa</taxon>
    </lineage>
</organism>
<feature type="transmembrane region" description="Helical" evidence="1">
    <location>
        <begin position="60"/>
        <end position="81"/>
    </location>
</feature>
<evidence type="ECO:0000313" key="4">
    <source>
        <dbReference type="Proteomes" id="UP000238823"/>
    </source>
</evidence>
<dbReference type="GO" id="GO:0008381">
    <property type="term" value="F:mechanosensitive monoatomic ion channel activity"/>
    <property type="evidence" value="ECO:0007669"/>
    <property type="project" value="InterPro"/>
</dbReference>
<reference evidence="3 4" key="1">
    <citation type="submission" date="2018-03" db="EMBL/GenBank/DDBJ databases">
        <title>Draft Genome Sequences of the Obligatory Marine Myxobacteria Enhygromyxa salina SWB007.</title>
        <authorList>
            <person name="Poehlein A."/>
            <person name="Moghaddam J.A."/>
            <person name="Harms H."/>
            <person name="Alanjari M."/>
            <person name="Koenig G.M."/>
            <person name="Daniel R."/>
            <person name="Schaeberle T.F."/>
        </authorList>
    </citation>
    <scope>NUCLEOTIDE SEQUENCE [LARGE SCALE GENOMIC DNA]</scope>
    <source>
        <strain evidence="3 4">SWB007</strain>
    </source>
</reference>
<keyword evidence="2" id="KW-0732">Signal</keyword>
<feature type="transmembrane region" description="Helical" evidence="1">
    <location>
        <begin position="365"/>
        <end position="388"/>
    </location>
</feature>
<proteinExistence type="predicted"/>
<feature type="transmembrane region" description="Helical" evidence="1">
    <location>
        <begin position="464"/>
        <end position="484"/>
    </location>
</feature>
<feature type="transmembrane region" description="Helical" evidence="1">
    <location>
        <begin position="539"/>
        <end position="562"/>
    </location>
</feature>
<feature type="transmembrane region" description="Helical" evidence="1">
    <location>
        <begin position="233"/>
        <end position="253"/>
    </location>
</feature>
<dbReference type="NCBIfam" id="NF033912">
    <property type="entry name" value="msc"/>
    <property type="match status" value="2"/>
</dbReference>
<dbReference type="InterPro" id="IPR008910">
    <property type="entry name" value="MSC_TM_helix"/>
</dbReference>
<gene>
    <name evidence="3" type="ORF">ENSA7_25630</name>
</gene>
<evidence type="ECO:0000256" key="1">
    <source>
        <dbReference type="SAM" id="Phobius"/>
    </source>
</evidence>
<feature type="signal peptide" evidence="2">
    <location>
        <begin position="1"/>
        <end position="26"/>
    </location>
</feature>
<sequence length="598" mass="62990">MSRQFKSMLAGLSAALVLAAPRLALAAPPGPAEAVEEAAPAALTPQWWQNTVGSLLSDDLLSMGLHLLLGVLLFLAGWLVAKLVSWAVYRMLCKTDLDNKLANKLGLKLLLEDDDTKRDPNALERGVAQVVFYLVMALVVVGVLDFAGLEQAAGPIQGFVDTVMQALPLVGKAVLIMAVATIAGLILRKVVTKALDLARVDKRFAALDAPEPGDAKVDAKADKDAPRPFSQTAGQVVFSLVMIIGLAGAFDALQIEAISVPLSNAINTLLALLPAIGIAVLIAAGGWVLGKIVRTVTTRALESLGFDKLVAKARLDGLFGSSSPSKVVGWLAMAFIVVQAAIAALDRIGLETLSAPMTDMMAQFWALLPAVLITTLIVIFGVFVGRLLRGIVQKTLEGIGFDRLMDKLGFGKIAERDDDLAKPSGLVGFVVQGAVVLLAVVQGLNNLGLDLWAGYVDAFLVFSVTRAAVALLIVGVGFTVGNYVRDVIEARQRGEQPAAGAAEGGDAPGPVWMAEFARYVVLVFAFTMGIHQLGVAEDFVLLSFALLFGALCLAGALAFGLGSRELAGEIVRERYRKAKLDNVAKPAAKPPGKGLFDK</sequence>
<dbReference type="PANTHER" id="PTHR30221">
    <property type="entry name" value="SMALL-CONDUCTANCE MECHANOSENSITIVE CHANNEL"/>
    <property type="match status" value="1"/>
</dbReference>
<feature type="transmembrane region" description="Helical" evidence="1">
    <location>
        <begin position="127"/>
        <end position="149"/>
    </location>
</feature>
<dbReference type="InterPro" id="IPR045275">
    <property type="entry name" value="MscS_archaea/bacteria_type"/>
</dbReference>
<dbReference type="PANTHER" id="PTHR30221:SF1">
    <property type="entry name" value="SMALL-CONDUCTANCE MECHANOSENSITIVE CHANNEL"/>
    <property type="match status" value="1"/>
</dbReference>
<feature type="transmembrane region" description="Helical" evidence="1">
    <location>
        <begin position="327"/>
        <end position="345"/>
    </location>
</feature>
<feature type="transmembrane region" description="Helical" evidence="1">
    <location>
        <begin position="516"/>
        <end position="533"/>
    </location>
</feature>
<feature type="transmembrane region" description="Helical" evidence="1">
    <location>
        <begin position="169"/>
        <end position="187"/>
    </location>
</feature>
<evidence type="ECO:0008006" key="5">
    <source>
        <dbReference type="Google" id="ProtNLM"/>
    </source>
</evidence>
<accession>A0A2S9YR61</accession>
<feature type="transmembrane region" description="Helical" evidence="1">
    <location>
        <begin position="426"/>
        <end position="444"/>
    </location>
</feature>
<feature type="chain" id="PRO_5015646567" description="Small-conductance mechanosensitive channel" evidence="2">
    <location>
        <begin position="27"/>
        <end position="598"/>
    </location>
</feature>
<keyword evidence="1" id="KW-1133">Transmembrane helix</keyword>
<dbReference type="Proteomes" id="UP000238823">
    <property type="component" value="Unassembled WGS sequence"/>
</dbReference>
<feature type="transmembrane region" description="Helical" evidence="1">
    <location>
        <begin position="265"/>
        <end position="289"/>
    </location>
</feature>
<comment type="caution">
    <text evidence="3">The sequence shown here is derived from an EMBL/GenBank/DDBJ whole genome shotgun (WGS) entry which is preliminary data.</text>
</comment>
<dbReference type="Pfam" id="PF05552">
    <property type="entry name" value="MS_channel_1st_1"/>
    <property type="match status" value="4"/>
</dbReference>
<dbReference type="EMBL" id="PVNL01000051">
    <property type="protein sequence ID" value="PRQ07573.1"/>
    <property type="molecule type" value="Genomic_DNA"/>
</dbReference>
<dbReference type="AlphaFoldDB" id="A0A2S9YR61"/>
<evidence type="ECO:0000256" key="2">
    <source>
        <dbReference type="SAM" id="SignalP"/>
    </source>
</evidence>
<name>A0A2S9YR61_9BACT</name>
<protein>
    <recommendedName>
        <fullName evidence="5">Small-conductance mechanosensitive channel</fullName>
    </recommendedName>
</protein>
<evidence type="ECO:0000313" key="3">
    <source>
        <dbReference type="EMBL" id="PRQ07573.1"/>
    </source>
</evidence>